<dbReference type="GO" id="GO:0005886">
    <property type="term" value="C:plasma membrane"/>
    <property type="evidence" value="ECO:0007669"/>
    <property type="project" value="TreeGrafter"/>
</dbReference>
<comment type="caution">
    <text evidence="7">The sequence shown here is derived from an EMBL/GenBank/DDBJ whole genome shotgun (WGS) entry which is preliminary data.</text>
</comment>
<reference evidence="7 8" key="1">
    <citation type="submission" date="2012-03" db="EMBL/GenBank/DDBJ databases">
        <authorList>
            <person name="Harkins D.M."/>
            <person name="Madupu R."/>
            <person name="Durkin A.S."/>
            <person name="Torralba M."/>
            <person name="Methe B."/>
            <person name="Sutton G.G."/>
            <person name="Nelson K.E."/>
        </authorList>
    </citation>
    <scope>NUCLEOTIDE SEQUENCE [LARGE SCALE GENOMIC DNA]</scope>
    <source>
        <strain evidence="7 8">CCUG 2042</strain>
    </source>
</reference>
<keyword evidence="8" id="KW-1185">Reference proteome</keyword>
<feature type="domain" description="NfeD-like C-terminal" evidence="6">
    <location>
        <begin position="93"/>
        <end position="147"/>
    </location>
</feature>
<dbReference type="InterPro" id="IPR052165">
    <property type="entry name" value="Membrane_assoc_protease"/>
</dbReference>
<dbReference type="EMBL" id="AJSX01000034">
    <property type="protein sequence ID" value="EIJ68835.1"/>
    <property type="molecule type" value="Genomic_DNA"/>
</dbReference>
<dbReference type="Pfam" id="PF01957">
    <property type="entry name" value="NfeD"/>
    <property type="match status" value="1"/>
</dbReference>
<dbReference type="OrthoDB" id="6402862at2"/>
<name>I3DAU2_9PAST</name>
<keyword evidence="3 5" id="KW-1133">Transmembrane helix</keyword>
<dbReference type="InterPro" id="IPR012340">
    <property type="entry name" value="NA-bd_OB-fold"/>
</dbReference>
<dbReference type="eggNOG" id="COG1585">
    <property type="taxonomic scope" value="Bacteria"/>
</dbReference>
<dbReference type="PATRIC" id="fig|1095749.3.peg.1486"/>
<dbReference type="InterPro" id="IPR002810">
    <property type="entry name" value="NfeD-like_C"/>
</dbReference>
<protein>
    <submittedName>
        <fullName evidence="7">Nodulation efficiency protein NfeD</fullName>
    </submittedName>
</protein>
<dbReference type="PANTHER" id="PTHR33507:SF3">
    <property type="entry name" value="INNER MEMBRANE PROTEIN YBBJ"/>
    <property type="match status" value="1"/>
</dbReference>
<evidence type="ECO:0000313" key="7">
    <source>
        <dbReference type="EMBL" id="EIJ68835.1"/>
    </source>
</evidence>
<keyword evidence="2 5" id="KW-0812">Transmembrane</keyword>
<organism evidence="7 8">
    <name type="scientific">Pasteurella bettyae CCUG 2042</name>
    <dbReference type="NCBI Taxonomy" id="1095749"/>
    <lineage>
        <taxon>Bacteria</taxon>
        <taxon>Pseudomonadati</taxon>
        <taxon>Pseudomonadota</taxon>
        <taxon>Gammaproteobacteria</taxon>
        <taxon>Pasteurellales</taxon>
        <taxon>Pasteurellaceae</taxon>
        <taxon>Pasteurella</taxon>
    </lineage>
</organism>
<evidence type="ECO:0000256" key="3">
    <source>
        <dbReference type="ARBA" id="ARBA00022989"/>
    </source>
</evidence>
<dbReference type="AlphaFoldDB" id="I3DAU2"/>
<dbReference type="Gene3D" id="2.40.50.140">
    <property type="entry name" value="Nucleic acid-binding proteins"/>
    <property type="match status" value="1"/>
</dbReference>
<comment type="subcellular location">
    <subcellularLocation>
        <location evidence="1">Membrane</location>
        <topology evidence="1">Multi-pass membrane protein</topology>
    </subcellularLocation>
</comment>
<dbReference type="SUPFAM" id="SSF141322">
    <property type="entry name" value="NfeD domain-like"/>
    <property type="match status" value="1"/>
</dbReference>
<evidence type="ECO:0000256" key="2">
    <source>
        <dbReference type="ARBA" id="ARBA00022692"/>
    </source>
</evidence>
<evidence type="ECO:0000313" key="8">
    <source>
        <dbReference type="Proteomes" id="UP000006457"/>
    </source>
</evidence>
<evidence type="ECO:0000256" key="5">
    <source>
        <dbReference type="SAM" id="Phobius"/>
    </source>
</evidence>
<dbReference type="RefSeq" id="WP_005761081.1">
    <property type="nucleotide sequence ID" value="NZ_AJSX01000034.1"/>
</dbReference>
<accession>I3DAU2</accession>
<sequence length="151" mass="17058">MDWLTTWSVWHWMILGFILLIGEIILPGIFLLWWGIAAIITAAIMALVPSISLTILGIFYAILAFILSLVWWKYQHRKDAYDEAQTVLNQRQHAMLGATGIVQEFADTGVGRGYFGDTTWRIQGVELQVGDRIEVVSVQGITLKVRKLGKI</sequence>
<gene>
    <name evidence="7" type="ORF">HMPREF1052_1382</name>
</gene>
<evidence type="ECO:0000256" key="4">
    <source>
        <dbReference type="ARBA" id="ARBA00023136"/>
    </source>
</evidence>
<dbReference type="PANTHER" id="PTHR33507">
    <property type="entry name" value="INNER MEMBRANE PROTEIN YBBJ"/>
    <property type="match status" value="1"/>
</dbReference>
<feature type="transmembrane region" description="Helical" evidence="5">
    <location>
        <begin position="51"/>
        <end position="72"/>
    </location>
</feature>
<keyword evidence="4 5" id="KW-0472">Membrane</keyword>
<proteinExistence type="predicted"/>
<evidence type="ECO:0000256" key="1">
    <source>
        <dbReference type="ARBA" id="ARBA00004141"/>
    </source>
</evidence>
<evidence type="ECO:0000259" key="6">
    <source>
        <dbReference type="Pfam" id="PF01957"/>
    </source>
</evidence>
<dbReference type="Proteomes" id="UP000006457">
    <property type="component" value="Unassembled WGS sequence"/>
</dbReference>
<feature type="transmembrane region" description="Helical" evidence="5">
    <location>
        <begin position="12"/>
        <end position="45"/>
    </location>
</feature>